<dbReference type="Pfam" id="PF04860">
    <property type="entry name" value="Phage_portal"/>
    <property type="match status" value="1"/>
</dbReference>
<accession>A0A2D2CWN7</accession>
<organism evidence="1 2">
    <name type="scientific">Methylosinus trichosporium (strain ATCC 35070 / NCIMB 11131 / UNIQEM 75 / OB3b)</name>
    <dbReference type="NCBI Taxonomy" id="595536"/>
    <lineage>
        <taxon>Bacteria</taxon>
        <taxon>Pseudomonadati</taxon>
        <taxon>Pseudomonadota</taxon>
        <taxon>Alphaproteobacteria</taxon>
        <taxon>Hyphomicrobiales</taxon>
        <taxon>Methylocystaceae</taxon>
        <taxon>Methylosinus</taxon>
    </lineage>
</organism>
<gene>
    <name evidence="1" type="ORF">CQW49_04065</name>
</gene>
<dbReference type="KEGG" id="mtw:CQW49_04065"/>
<sequence>MPSLLSRLFGARAPEQKNSRAATLALHSLGAPQWTARSNVALTRAGYERNAVCYRAVRMIAESCASVPWLLYEGREENPEHPLLRLIERPNPSDTSVSFIEALCSNLLLHGNAYVEGAFVDGLLREIYCLRPDRMSVVIGRDGWPAAYVYSAAGESLRFDMRHEGVEPILHIRLFHPLDDTYGFAPLAAAQTALDTHNAASFWNKALLDNSARPSGALVYAGPDGGHLTDAQFDRLKQELEENFSGADNAGRPLLLEGGLDWKSLSLSPKDMDFSETKAAAAREIALAFGVPPLLLGLPGDNTYRNYEEANRAFWRQTVIPLVQRLQKAFCAWTQPGFAPFRLDYNADRIDALAQERAQEWSRIGAAAFLTVDEQREAAGYGPMGARGRGEPES</sequence>
<reference evidence="2" key="1">
    <citation type="submission" date="2017-10" db="EMBL/GenBank/DDBJ databases">
        <title>Completed PacBio SMRT sequence of Methylosinus trichosporium OB3b reveals presence of a third large plasmid.</title>
        <authorList>
            <person name="Charles T.C."/>
            <person name="Lynch M.D.J."/>
            <person name="Heil J.R."/>
            <person name="Cheng J."/>
        </authorList>
    </citation>
    <scope>NUCLEOTIDE SEQUENCE [LARGE SCALE GENOMIC DNA]</scope>
    <source>
        <strain evidence="2">OB3b</strain>
    </source>
</reference>
<dbReference type="STRING" id="595536.GCA_000178815_04348"/>
<dbReference type="RefSeq" id="WP_003610361.1">
    <property type="nucleotide sequence ID" value="NZ_ADVE02000001.1"/>
</dbReference>
<proteinExistence type="predicted"/>
<dbReference type="Proteomes" id="UP000230709">
    <property type="component" value="Chromosome"/>
</dbReference>
<dbReference type="InterPro" id="IPR006944">
    <property type="entry name" value="Phage/GTA_portal"/>
</dbReference>
<evidence type="ECO:0000313" key="1">
    <source>
        <dbReference type="EMBL" id="ATQ67157.1"/>
    </source>
</evidence>
<name>A0A2D2CWN7_METT3</name>
<dbReference type="NCBIfam" id="TIGR01537">
    <property type="entry name" value="portal_HK97"/>
    <property type="match status" value="1"/>
</dbReference>
<protein>
    <submittedName>
        <fullName evidence="1">Phage portal protein</fullName>
    </submittedName>
</protein>
<keyword evidence="2" id="KW-1185">Reference proteome</keyword>
<dbReference type="EMBL" id="CP023737">
    <property type="protein sequence ID" value="ATQ67157.1"/>
    <property type="molecule type" value="Genomic_DNA"/>
</dbReference>
<evidence type="ECO:0000313" key="2">
    <source>
        <dbReference type="Proteomes" id="UP000230709"/>
    </source>
</evidence>
<dbReference type="AlphaFoldDB" id="A0A2D2CWN7"/>
<dbReference type="InterPro" id="IPR006427">
    <property type="entry name" value="Portal_HK97"/>
</dbReference>